<keyword evidence="3" id="KW-1185">Reference proteome</keyword>
<reference evidence="2" key="2">
    <citation type="submission" date="2022-01" db="EMBL/GenBank/DDBJ databases">
        <authorList>
            <person name="Yamashiro T."/>
            <person name="Shiraishi A."/>
            <person name="Satake H."/>
            <person name="Nakayama K."/>
        </authorList>
    </citation>
    <scope>NUCLEOTIDE SEQUENCE</scope>
</reference>
<proteinExistence type="predicted"/>
<evidence type="ECO:0000313" key="2">
    <source>
        <dbReference type="EMBL" id="GJT48482.1"/>
    </source>
</evidence>
<evidence type="ECO:0000313" key="3">
    <source>
        <dbReference type="Proteomes" id="UP001151760"/>
    </source>
</evidence>
<comment type="caution">
    <text evidence="2">The sequence shown here is derived from an EMBL/GenBank/DDBJ whole genome shotgun (WGS) entry which is preliminary data.</text>
</comment>
<reference evidence="2" key="1">
    <citation type="journal article" date="2022" name="Int. J. Mol. Sci.">
        <title>Draft Genome of Tanacetum Coccineum: Genomic Comparison of Closely Related Tanacetum-Family Plants.</title>
        <authorList>
            <person name="Yamashiro T."/>
            <person name="Shiraishi A."/>
            <person name="Nakayama K."/>
            <person name="Satake H."/>
        </authorList>
    </citation>
    <scope>NUCLEOTIDE SEQUENCE</scope>
</reference>
<sequence>MKSNENRMSKLIVRDLQFIPPEYGKVVEMTLEEKIKFYAMPLDVQLYYRQFDLALGEPQVLKPDDEDCWFSKETCVLVPNDKVRLPRGKYGGYLGAFGPRSGDELTAWNKYLDGLATETRNYILSIITQGEEGREGEYPAQCAEEESGKKKTTHDQEY</sequence>
<protein>
    <submittedName>
        <fullName evidence="2">Uncharacterized protein</fullName>
    </submittedName>
</protein>
<accession>A0ABQ5ECA1</accession>
<organism evidence="2 3">
    <name type="scientific">Tanacetum coccineum</name>
    <dbReference type="NCBI Taxonomy" id="301880"/>
    <lineage>
        <taxon>Eukaryota</taxon>
        <taxon>Viridiplantae</taxon>
        <taxon>Streptophyta</taxon>
        <taxon>Embryophyta</taxon>
        <taxon>Tracheophyta</taxon>
        <taxon>Spermatophyta</taxon>
        <taxon>Magnoliopsida</taxon>
        <taxon>eudicotyledons</taxon>
        <taxon>Gunneridae</taxon>
        <taxon>Pentapetalae</taxon>
        <taxon>asterids</taxon>
        <taxon>campanulids</taxon>
        <taxon>Asterales</taxon>
        <taxon>Asteraceae</taxon>
        <taxon>Asteroideae</taxon>
        <taxon>Anthemideae</taxon>
        <taxon>Anthemidinae</taxon>
        <taxon>Tanacetum</taxon>
    </lineage>
</organism>
<evidence type="ECO:0000256" key="1">
    <source>
        <dbReference type="SAM" id="MobiDB-lite"/>
    </source>
</evidence>
<name>A0ABQ5ECA1_9ASTR</name>
<feature type="region of interest" description="Disordered" evidence="1">
    <location>
        <begin position="132"/>
        <end position="158"/>
    </location>
</feature>
<feature type="compositionally biased region" description="Basic and acidic residues" evidence="1">
    <location>
        <begin position="146"/>
        <end position="158"/>
    </location>
</feature>
<dbReference type="EMBL" id="BQNB010016157">
    <property type="protein sequence ID" value="GJT48482.1"/>
    <property type="molecule type" value="Genomic_DNA"/>
</dbReference>
<dbReference type="Proteomes" id="UP001151760">
    <property type="component" value="Unassembled WGS sequence"/>
</dbReference>
<gene>
    <name evidence="2" type="ORF">Tco_0974639</name>
</gene>